<reference evidence="1 2" key="1">
    <citation type="submission" date="2021-06" db="EMBL/GenBank/DDBJ databases">
        <authorList>
            <person name="Palmer J.M."/>
        </authorList>
    </citation>
    <scope>NUCLEOTIDE SEQUENCE [LARGE SCALE GENOMIC DNA]</scope>
    <source>
        <strain evidence="1 2">CL_MEX2019</strain>
        <tissue evidence="1">Muscle</tissue>
    </source>
</reference>
<comment type="caution">
    <text evidence="1">The sequence shown here is derived from an EMBL/GenBank/DDBJ whole genome shotgun (WGS) entry which is preliminary data.</text>
</comment>
<name>A0ABU7F2D5_9TELE</name>
<dbReference type="Proteomes" id="UP001352852">
    <property type="component" value="Unassembled WGS sequence"/>
</dbReference>
<evidence type="ECO:0000313" key="2">
    <source>
        <dbReference type="Proteomes" id="UP001352852"/>
    </source>
</evidence>
<keyword evidence="2" id="KW-1185">Reference proteome</keyword>
<accession>A0ABU7F2D5</accession>
<sequence>MMWEEHTADATHKFKTVNKIADIFCIFWREIYIFSLRDGEGEKEDFIGCRCRRSGTLMGVIVDSCHNLVAGGGGHRPSPDVLAKNRRSALIREGPHIKMGQKGVISAFS</sequence>
<protein>
    <submittedName>
        <fullName evidence="1">Uncharacterized protein</fullName>
    </submittedName>
</protein>
<gene>
    <name evidence="1" type="ORF">CHARACLAT_007782</name>
</gene>
<dbReference type="EMBL" id="JAHUTJ010074211">
    <property type="protein sequence ID" value="MED6293144.1"/>
    <property type="molecule type" value="Genomic_DNA"/>
</dbReference>
<proteinExistence type="predicted"/>
<organism evidence="1 2">
    <name type="scientific">Characodon lateralis</name>
    <dbReference type="NCBI Taxonomy" id="208331"/>
    <lineage>
        <taxon>Eukaryota</taxon>
        <taxon>Metazoa</taxon>
        <taxon>Chordata</taxon>
        <taxon>Craniata</taxon>
        <taxon>Vertebrata</taxon>
        <taxon>Euteleostomi</taxon>
        <taxon>Actinopterygii</taxon>
        <taxon>Neopterygii</taxon>
        <taxon>Teleostei</taxon>
        <taxon>Neoteleostei</taxon>
        <taxon>Acanthomorphata</taxon>
        <taxon>Ovalentaria</taxon>
        <taxon>Atherinomorphae</taxon>
        <taxon>Cyprinodontiformes</taxon>
        <taxon>Goodeidae</taxon>
        <taxon>Characodon</taxon>
    </lineage>
</organism>
<evidence type="ECO:0000313" key="1">
    <source>
        <dbReference type="EMBL" id="MED6293144.1"/>
    </source>
</evidence>